<evidence type="ECO:0000313" key="8">
    <source>
        <dbReference type="EMBL" id="CEJ91254.1"/>
    </source>
</evidence>
<evidence type="ECO:0000259" key="6">
    <source>
        <dbReference type="Pfam" id="PF08170"/>
    </source>
</evidence>
<feature type="compositionally biased region" description="Basic residues" evidence="4">
    <location>
        <begin position="124"/>
        <end position="134"/>
    </location>
</feature>
<dbReference type="Pfam" id="PF22770">
    <property type="entry name" value="POP1_C"/>
    <property type="match status" value="1"/>
</dbReference>
<dbReference type="EMBL" id="CDHN01000003">
    <property type="protein sequence ID" value="CEJ91254.1"/>
    <property type="molecule type" value="Genomic_DNA"/>
</dbReference>
<evidence type="ECO:0000256" key="3">
    <source>
        <dbReference type="ARBA" id="ARBA00023242"/>
    </source>
</evidence>
<feature type="region of interest" description="Disordered" evidence="4">
    <location>
        <begin position="74"/>
        <end position="139"/>
    </location>
</feature>
<sequence length="880" mass="98009">MASKQASSGAARPGGARGGGDAFHQQRAKIHAARHIPAQPAESVLKDGELDLQAFVAAHEFQIKSLEQSMATSKAASSTRAFQHVPRGLRRRTASHNPKRVPRRLRERAKKEMAQDNTPLVEPRRRKPKTTRSRLRAETAKRLGKLAALQKKRKKEKADANEEKGIPVTKPKTKIRRNEVNAPPQPPAKFRRRQLNKTWLPTHLWHAKRARMTLPKHPLWRFAIPMTPSEKIYRPTHRAQGDRGTVIWDTSYMSTIGLYGVSAGMERVLKALGITDDACWNDRGVGWRSGCRAWVGSLSRSVHGTRRAIGPAQVIWNPQSEEDTAQGTKAQRQAYIRVHPASFLETFNALLHLIKMENPRLYIEDLRFEIGSIELTGPASTEVLLSVLTPYKTQDKSHKGNATLFKSLKGLTNPAALPDRSLLSFSVQDPRLRYPPRKMEVESSNDGGFELMKLVAEWPAKDHLRPAALFDRKARHRATCLPSQQSINRRRSKAAPGEYAKAMLIDPPIPVMLLATRSGSNLQTQGTWTLMLPWKCVLPVWYSIVHCPLLSGGNPRFAGLNESMQVAFERSLPWFPADYITTDAGATWELDQRAERRKAWEKKPKSKRTEWSSLPLGSGRKGEVGDGLACDFETLFGLGDSVVGDKEQTSDANDMDWTPTNNKVSKANVRPLDLLNNVSTKTFRELVATPTATIPVPNALLTIRISIIARGVGTSCARIYRLPRAREPISVSNNTEVPATIPDAEQTCLPHDLRQQWLNCAPANFSTQKRTRSEKQAFDIKCRKQRLAQELTAPPAQYPPLPSNMNKIDDHHPLVPDAEDLIGFITSGSFNLAAGRGTGLGAISAAKVLADVRDNSDEGRLCIVRNAGENVGWLAKWEMI</sequence>
<keyword evidence="3" id="KW-0539">Nucleus</keyword>
<feature type="compositionally biased region" description="Basic residues" evidence="4">
    <location>
        <begin position="87"/>
        <end position="108"/>
    </location>
</feature>
<dbReference type="InterPro" id="IPR039182">
    <property type="entry name" value="Pop1"/>
</dbReference>
<evidence type="ECO:0008006" key="10">
    <source>
        <dbReference type="Google" id="ProtNLM"/>
    </source>
</evidence>
<name>A0A0A1T8Z6_9HYPO</name>
<dbReference type="GO" id="GO:0005655">
    <property type="term" value="C:nucleolar ribonuclease P complex"/>
    <property type="evidence" value="ECO:0007669"/>
    <property type="project" value="InterPro"/>
</dbReference>
<dbReference type="AlphaFoldDB" id="A0A0A1T8Z6"/>
<dbReference type="InterPro" id="IPR012590">
    <property type="entry name" value="POPLD_dom"/>
</dbReference>
<feature type="domain" description="POPLD" evidence="6">
    <location>
        <begin position="527"/>
        <end position="631"/>
    </location>
</feature>
<feature type="region of interest" description="Disordered" evidence="4">
    <location>
        <begin position="1"/>
        <end position="41"/>
    </location>
</feature>
<reference evidence="8 9" key="1">
    <citation type="journal article" date="2015" name="Genome Announc.">
        <title>Draft Genome Sequence and Gene Annotation of the Entomopathogenic Fungus Verticillium hemipterigenum.</title>
        <authorList>
            <person name="Horn F."/>
            <person name="Habel A."/>
            <person name="Scharf D.H."/>
            <person name="Dworschak J."/>
            <person name="Brakhage A.A."/>
            <person name="Guthke R."/>
            <person name="Hertweck C."/>
            <person name="Linde J."/>
        </authorList>
    </citation>
    <scope>NUCLEOTIDE SEQUENCE [LARGE SCALE GENOMIC DNA]</scope>
</reference>
<comment type="subcellular location">
    <subcellularLocation>
        <location evidence="1">Nucleus</location>
    </subcellularLocation>
</comment>
<dbReference type="InterPro" id="IPR055079">
    <property type="entry name" value="POP1_C"/>
</dbReference>
<accession>A0A0A1T8Z6</accession>
<keyword evidence="9" id="KW-1185">Reference proteome</keyword>
<dbReference type="PANTHER" id="PTHR22731:SF3">
    <property type="entry name" value="RIBONUCLEASES P_MRP PROTEIN SUBUNIT POP1"/>
    <property type="match status" value="1"/>
</dbReference>
<feature type="compositionally biased region" description="Low complexity" evidence="4">
    <location>
        <begin position="1"/>
        <end position="14"/>
    </location>
</feature>
<dbReference type="GO" id="GO:0000172">
    <property type="term" value="C:ribonuclease MRP complex"/>
    <property type="evidence" value="ECO:0007669"/>
    <property type="project" value="InterPro"/>
</dbReference>
<dbReference type="STRING" id="1531966.A0A0A1T8Z6"/>
<evidence type="ECO:0000259" key="5">
    <source>
        <dbReference type="Pfam" id="PF06978"/>
    </source>
</evidence>
<dbReference type="Pfam" id="PF08170">
    <property type="entry name" value="POPLD"/>
    <property type="match status" value="1"/>
</dbReference>
<evidence type="ECO:0000259" key="7">
    <source>
        <dbReference type="Pfam" id="PF22770"/>
    </source>
</evidence>
<evidence type="ECO:0000256" key="2">
    <source>
        <dbReference type="ARBA" id="ARBA00022694"/>
    </source>
</evidence>
<dbReference type="OrthoDB" id="442863at2759"/>
<proteinExistence type="predicted"/>
<protein>
    <recommendedName>
        <fullName evidence="10">POPLD domain-containing protein</fullName>
    </recommendedName>
</protein>
<keyword evidence="2" id="KW-0819">tRNA processing</keyword>
<evidence type="ECO:0000256" key="1">
    <source>
        <dbReference type="ARBA" id="ARBA00004123"/>
    </source>
</evidence>
<feature type="domain" description="Pop1 N-terminal" evidence="5">
    <location>
        <begin position="55"/>
        <end position="260"/>
    </location>
</feature>
<dbReference type="Proteomes" id="UP000039046">
    <property type="component" value="Unassembled WGS sequence"/>
</dbReference>
<dbReference type="PANTHER" id="PTHR22731">
    <property type="entry name" value="RIBONUCLEASES P/MRP PROTEIN SUBUNIT POP1"/>
    <property type="match status" value="1"/>
</dbReference>
<feature type="domain" description="POP1 C-terminal" evidence="7">
    <location>
        <begin position="699"/>
        <end position="879"/>
    </location>
</feature>
<evidence type="ECO:0000256" key="4">
    <source>
        <dbReference type="SAM" id="MobiDB-lite"/>
    </source>
</evidence>
<dbReference type="Pfam" id="PF06978">
    <property type="entry name" value="POP1_N"/>
    <property type="match status" value="1"/>
</dbReference>
<dbReference type="InterPro" id="IPR009723">
    <property type="entry name" value="Pop1_N"/>
</dbReference>
<organism evidence="8 9">
    <name type="scientific">[Torrubiella] hemipterigena</name>
    <dbReference type="NCBI Taxonomy" id="1531966"/>
    <lineage>
        <taxon>Eukaryota</taxon>
        <taxon>Fungi</taxon>
        <taxon>Dikarya</taxon>
        <taxon>Ascomycota</taxon>
        <taxon>Pezizomycotina</taxon>
        <taxon>Sordariomycetes</taxon>
        <taxon>Hypocreomycetidae</taxon>
        <taxon>Hypocreales</taxon>
        <taxon>Clavicipitaceae</taxon>
        <taxon>Clavicipitaceae incertae sedis</taxon>
        <taxon>'Torrubiella' clade</taxon>
    </lineage>
</organism>
<dbReference type="HOGENOM" id="CLU_007205_0_0_1"/>
<dbReference type="GO" id="GO:0001682">
    <property type="term" value="P:tRNA 5'-leader removal"/>
    <property type="evidence" value="ECO:0007669"/>
    <property type="project" value="InterPro"/>
</dbReference>
<gene>
    <name evidence="8" type="ORF">VHEMI06978</name>
</gene>
<evidence type="ECO:0000313" key="9">
    <source>
        <dbReference type="Proteomes" id="UP000039046"/>
    </source>
</evidence>